<evidence type="ECO:0000313" key="3">
    <source>
        <dbReference type="EMBL" id="EKU78782.1"/>
    </source>
</evidence>
<evidence type="ECO:0000256" key="1">
    <source>
        <dbReference type="SAM" id="MobiDB-lite"/>
    </source>
</evidence>
<name>K9DJ00_9FIRM</name>
<keyword evidence="4" id="KW-1185">Reference proteome</keyword>
<dbReference type="RefSeq" id="WP_006555479.1">
    <property type="nucleotide sequence ID" value="NZ_JH992936.1"/>
</dbReference>
<dbReference type="HOGENOM" id="CLU_874201_0_0_9"/>
<reference evidence="3 4" key="1">
    <citation type="submission" date="2012-09" db="EMBL/GenBank/DDBJ databases">
        <title>The Genome Sequence of Veillonella ratti ACS-216-V-COL6B.</title>
        <authorList>
            <consortium name="The Broad Institute Genome Sequencing Platform"/>
            <person name="Earl A."/>
            <person name="Ward D."/>
            <person name="Feldgarden M."/>
            <person name="Gevers D."/>
            <person name="Saerens B."/>
            <person name="Vaneechoutte M."/>
            <person name="Walker B."/>
            <person name="Young S.K."/>
            <person name="Zeng Q."/>
            <person name="Gargeya S."/>
            <person name="Fitzgerald M."/>
            <person name="Haas B."/>
            <person name="Abouelleil A."/>
            <person name="Alvarado L."/>
            <person name="Arachchi H.M."/>
            <person name="Berlin A."/>
            <person name="Chapman S.B."/>
            <person name="Goldberg J."/>
            <person name="Griggs A."/>
            <person name="Gujja S."/>
            <person name="Hansen M."/>
            <person name="Howarth C."/>
            <person name="Imamovic A."/>
            <person name="Larimer J."/>
            <person name="McCowen C."/>
            <person name="Montmayeur A."/>
            <person name="Murphy C."/>
            <person name="Neiman D."/>
            <person name="Pearson M."/>
            <person name="Priest M."/>
            <person name="Roberts A."/>
            <person name="Saif S."/>
            <person name="Shea T."/>
            <person name="Sisk P."/>
            <person name="Sykes S."/>
            <person name="Wortman J."/>
            <person name="Nusbaum C."/>
            <person name="Birren B."/>
        </authorList>
    </citation>
    <scope>NUCLEOTIDE SEQUENCE [LARGE SCALE GENOMIC DNA]</scope>
    <source>
        <strain evidence="3 4">ACS-216-V-Col6b</strain>
    </source>
</reference>
<dbReference type="AlphaFoldDB" id="K9DJ00"/>
<proteinExistence type="predicted"/>
<feature type="chain" id="PRO_5003928789" description="SLH domain-containing protein" evidence="2">
    <location>
        <begin position="24"/>
        <end position="318"/>
    </location>
</feature>
<keyword evidence="2" id="KW-0732">Signal</keyword>
<evidence type="ECO:0000313" key="4">
    <source>
        <dbReference type="Proteomes" id="UP000009891"/>
    </source>
</evidence>
<accession>K9DJ00</accession>
<feature type="compositionally biased region" description="Low complexity" evidence="1">
    <location>
        <begin position="285"/>
        <end position="298"/>
    </location>
</feature>
<sequence>MNWRKALLVAGLCTVCTVGVSQADNRLADVKPSDWAYQALMILEKHGALTDTQGLNLGTQVYTRYELTPLVADVVDRRETMNDTDKNIAIRLYSEFRDDLMQYNRDQEIREGKRGEDAISQGQQPALTREEIEEKMKHFEVDSSKVQNGGDVRLRFDNHGKNDMRTRVGVVISSNGVAAPDALYDKVGKQAIAKADEEAAKSREKFKENRARIEAEEAAEKAKSDKEAAKAQAKADKEAAKAQAKADKAAAKTQAQGDKAAAKSGAEGADVQTKSGQPAQEAPKDNGAGANNGQADGNTGEKTVDPNGTLAENTPNAQ</sequence>
<organism evidence="3 4">
    <name type="scientific">Veillonella seminalis ACS-216-V-Col6b</name>
    <dbReference type="NCBI Taxonomy" id="883156"/>
    <lineage>
        <taxon>Bacteria</taxon>
        <taxon>Bacillati</taxon>
        <taxon>Bacillota</taxon>
        <taxon>Negativicutes</taxon>
        <taxon>Veillonellales</taxon>
        <taxon>Veillonellaceae</taxon>
        <taxon>Veillonella</taxon>
    </lineage>
</organism>
<protein>
    <recommendedName>
        <fullName evidence="5">SLH domain-containing protein</fullName>
    </recommendedName>
</protein>
<feature type="region of interest" description="Disordered" evidence="1">
    <location>
        <begin position="201"/>
        <end position="318"/>
    </location>
</feature>
<evidence type="ECO:0000256" key="2">
    <source>
        <dbReference type="SAM" id="SignalP"/>
    </source>
</evidence>
<comment type="caution">
    <text evidence="3">The sequence shown here is derived from an EMBL/GenBank/DDBJ whole genome shotgun (WGS) entry which is preliminary data.</text>
</comment>
<feature type="compositionally biased region" description="Low complexity" evidence="1">
    <location>
        <begin position="251"/>
        <end position="263"/>
    </location>
</feature>
<feature type="signal peptide" evidence="2">
    <location>
        <begin position="1"/>
        <end position="23"/>
    </location>
</feature>
<feature type="compositionally biased region" description="Basic and acidic residues" evidence="1">
    <location>
        <begin position="201"/>
        <end position="250"/>
    </location>
</feature>
<dbReference type="STRING" id="883156.HMPREF9282_00579"/>
<dbReference type="Proteomes" id="UP000009891">
    <property type="component" value="Unassembled WGS sequence"/>
</dbReference>
<dbReference type="OrthoDB" id="1629218at2"/>
<dbReference type="EMBL" id="AHAF01000003">
    <property type="protein sequence ID" value="EKU78782.1"/>
    <property type="molecule type" value="Genomic_DNA"/>
</dbReference>
<evidence type="ECO:0008006" key="5">
    <source>
        <dbReference type="Google" id="ProtNLM"/>
    </source>
</evidence>
<gene>
    <name evidence="3" type="ORF">HMPREF9282_00579</name>
</gene>
<dbReference type="PATRIC" id="fig|883156.3.peg.563"/>